<gene>
    <name evidence="1" type="ORF">QJS04_geneDACA010515</name>
</gene>
<protein>
    <submittedName>
        <fullName evidence="1">Uncharacterized protein</fullName>
    </submittedName>
</protein>
<accession>A0AAV9AK56</accession>
<keyword evidence="2" id="KW-1185">Reference proteome</keyword>
<dbReference type="AlphaFoldDB" id="A0AAV9AK56"/>
<comment type="caution">
    <text evidence="1">The sequence shown here is derived from an EMBL/GenBank/DDBJ whole genome shotgun (WGS) entry which is preliminary data.</text>
</comment>
<organism evidence="1 2">
    <name type="scientific">Acorus gramineus</name>
    <name type="common">Dwarf sweet flag</name>
    <dbReference type="NCBI Taxonomy" id="55184"/>
    <lineage>
        <taxon>Eukaryota</taxon>
        <taxon>Viridiplantae</taxon>
        <taxon>Streptophyta</taxon>
        <taxon>Embryophyta</taxon>
        <taxon>Tracheophyta</taxon>
        <taxon>Spermatophyta</taxon>
        <taxon>Magnoliopsida</taxon>
        <taxon>Liliopsida</taxon>
        <taxon>Acoraceae</taxon>
        <taxon>Acorus</taxon>
    </lineage>
</organism>
<reference evidence="1" key="2">
    <citation type="submission" date="2023-06" db="EMBL/GenBank/DDBJ databases">
        <authorList>
            <person name="Ma L."/>
            <person name="Liu K.-W."/>
            <person name="Li Z."/>
            <person name="Hsiao Y.-Y."/>
            <person name="Qi Y."/>
            <person name="Fu T."/>
            <person name="Tang G."/>
            <person name="Zhang D."/>
            <person name="Sun W.-H."/>
            <person name="Liu D.-K."/>
            <person name="Li Y."/>
            <person name="Chen G.-Z."/>
            <person name="Liu X.-D."/>
            <person name="Liao X.-Y."/>
            <person name="Jiang Y.-T."/>
            <person name="Yu X."/>
            <person name="Hao Y."/>
            <person name="Huang J."/>
            <person name="Zhao X.-W."/>
            <person name="Ke S."/>
            <person name="Chen Y.-Y."/>
            <person name="Wu W.-L."/>
            <person name="Hsu J.-L."/>
            <person name="Lin Y.-F."/>
            <person name="Huang M.-D."/>
            <person name="Li C.-Y."/>
            <person name="Huang L."/>
            <person name="Wang Z.-W."/>
            <person name="Zhao X."/>
            <person name="Zhong W.-Y."/>
            <person name="Peng D.-H."/>
            <person name="Ahmad S."/>
            <person name="Lan S."/>
            <person name="Zhang J.-S."/>
            <person name="Tsai W.-C."/>
            <person name="Van De Peer Y."/>
            <person name="Liu Z.-J."/>
        </authorList>
    </citation>
    <scope>NUCLEOTIDE SEQUENCE</scope>
    <source>
        <strain evidence="1">SCP</strain>
        <tissue evidence="1">Leaves</tissue>
    </source>
</reference>
<sequence>MTMSPVTRVYSRTLPMGCLDIHQATTLDMGILLKGTPNKGIHHTLRKAILHKAIPHKVIPRKAIPHKATLRKVILRKAIPHMDTLHQGMVPLVLIMGMVAWGLC</sequence>
<name>A0AAV9AK56_ACOGR</name>
<evidence type="ECO:0000313" key="2">
    <source>
        <dbReference type="Proteomes" id="UP001179952"/>
    </source>
</evidence>
<reference evidence="1" key="1">
    <citation type="journal article" date="2023" name="Nat. Commun.">
        <title>Diploid and tetraploid genomes of Acorus and the evolution of monocots.</title>
        <authorList>
            <person name="Ma L."/>
            <person name="Liu K.W."/>
            <person name="Li Z."/>
            <person name="Hsiao Y.Y."/>
            <person name="Qi Y."/>
            <person name="Fu T."/>
            <person name="Tang G.D."/>
            <person name="Zhang D."/>
            <person name="Sun W.H."/>
            <person name="Liu D.K."/>
            <person name="Li Y."/>
            <person name="Chen G.Z."/>
            <person name="Liu X.D."/>
            <person name="Liao X.Y."/>
            <person name="Jiang Y.T."/>
            <person name="Yu X."/>
            <person name="Hao Y."/>
            <person name="Huang J."/>
            <person name="Zhao X.W."/>
            <person name="Ke S."/>
            <person name="Chen Y.Y."/>
            <person name="Wu W.L."/>
            <person name="Hsu J.L."/>
            <person name="Lin Y.F."/>
            <person name="Huang M.D."/>
            <person name="Li C.Y."/>
            <person name="Huang L."/>
            <person name="Wang Z.W."/>
            <person name="Zhao X."/>
            <person name="Zhong W.Y."/>
            <person name="Peng D.H."/>
            <person name="Ahmad S."/>
            <person name="Lan S."/>
            <person name="Zhang J.S."/>
            <person name="Tsai W.C."/>
            <person name="Van de Peer Y."/>
            <person name="Liu Z.J."/>
        </authorList>
    </citation>
    <scope>NUCLEOTIDE SEQUENCE</scope>
    <source>
        <strain evidence="1">SCP</strain>
    </source>
</reference>
<proteinExistence type="predicted"/>
<dbReference type="Proteomes" id="UP001179952">
    <property type="component" value="Unassembled WGS sequence"/>
</dbReference>
<evidence type="ECO:0000313" key="1">
    <source>
        <dbReference type="EMBL" id="KAK1264543.1"/>
    </source>
</evidence>
<dbReference type="EMBL" id="JAUJYN010000008">
    <property type="protein sequence ID" value="KAK1264543.1"/>
    <property type="molecule type" value="Genomic_DNA"/>
</dbReference>